<evidence type="ECO:0008006" key="3">
    <source>
        <dbReference type="Google" id="ProtNLM"/>
    </source>
</evidence>
<protein>
    <recommendedName>
        <fullName evidence="3">N-acetyltransferase</fullName>
    </recommendedName>
</protein>
<comment type="caution">
    <text evidence="1">The sequence shown here is derived from an EMBL/GenBank/DDBJ whole genome shotgun (WGS) entry which is preliminary data.</text>
</comment>
<organism evidence="1 2">
    <name type="scientific">Prevotella lacticifex</name>
    <dbReference type="NCBI Taxonomy" id="2854755"/>
    <lineage>
        <taxon>Bacteria</taxon>
        <taxon>Pseudomonadati</taxon>
        <taxon>Bacteroidota</taxon>
        <taxon>Bacteroidia</taxon>
        <taxon>Bacteroidales</taxon>
        <taxon>Prevotellaceae</taxon>
        <taxon>Prevotella</taxon>
    </lineage>
</organism>
<evidence type="ECO:0000313" key="1">
    <source>
        <dbReference type="EMBL" id="GJG59983.1"/>
    </source>
</evidence>
<dbReference type="EMBL" id="BPUB01000002">
    <property type="protein sequence ID" value="GJG59983.1"/>
    <property type="molecule type" value="Genomic_DNA"/>
</dbReference>
<dbReference type="Proteomes" id="UP000825483">
    <property type="component" value="Unassembled WGS sequence"/>
</dbReference>
<dbReference type="PANTHER" id="PTHR41368:SF1">
    <property type="entry name" value="PROTEIN YGHO"/>
    <property type="match status" value="1"/>
</dbReference>
<sequence length="362" mass="41668">MNAFIKFPNILYKGNHSYVPDLDIDVRNTYNPKKNPGLRFCDAQPFVAYRDGKVVGRVAAVINHHANETWKKKVVRFSQIDFVDDDDVSRALIEAVEQWGRSRGMDTIEGPLGITDFDKEGMLLEDFDSMSAMTEYYNYPYYAGHMERMGFAKAVDWVHIRVKVPDEVPARYARVARLSKEMFGLHVRALTKKEVLGGYGIKIFKLLNAAYAPLFGFTPMSEGQAMEYIRQYLPLLNLKLVPVVENEKGELISVAVTMTSLSHALRRTHGRLFPFGWFYLLRSLRWHPEHTAGLLLIAVRPDYQGFGVNALIFDHLIPVYNSMGIRYAETGPQLENNVKEISQWKPLNPEFLKRRRCWTKNI</sequence>
<accession>A0A9R1CC99</accession>
<gene>
    <name evidence="1" type="ORF">PRLR5076_28340</name>
</gene>
<keyword evidence="2" id="KW-1185">Reference proteome</keyword>
<dbReference type="SUPFAM" id="SSF55729">
    <property type="entry name" value="Acyl-CoA N-acyltransferases (Nat)"/>
    <property type="match status" value="1"/>
</dbReference>
<dbReference type="AlphaFoldDB" id="A0A9R1CC99"/>
<dbReference type="InterPro" id="IPR039968">
    <property type="entry name" value="BcerS-like"/>
</dbReference>
<name>A0A9R1CC99_9BACT</name>
<dbReference type="InterPro" id="IPR016181">
    <property type="entry name" value="Acyl_CoA_acyltransferase"/>
</dbReference>
<dbReference type="Gene3D" id="3.40.630.30">
    <property type="match status" value="1"/>
</dbReference>
<evidence type="ECO:0000313" key="2">
    <source>
        <dbReference type="Proteomes" id="UP000825483"/>
    </source>
</evidence>
<proteinExistence type="predicted"/>
<dbReference type="CDD" id="cd04301">
    <property type="entry name" value="NAT_SF"/>
    <property type="match status" value="1"/>
</dbReference>
<reference evidence="1" key="1">
    <citation type="journal article" date="2022" name="Int. J. Syst. Evol. Microbiol.">
        <title>Prevotella lacticifex sp. nov., isolated from the rumen of cows.</title>
        <authorList>
            <person name="Shinkai T."/>
            <person name="Ikeyama N."/>
            <person name="Kumagai M."/>
            <person name="Ohmori H."/>
            <person name="Sakamoto M."/>
            <person name="Ohkuma M."/>
            <person name="Mitsumori M."/>
        </authorList>
    </citation>
    <scope>NUCLEOTIDE SEQUENCE</scope>
    <source>
        <strain evidence="1">R5076</strain>
    </source>
</reference>
<dbReference type="PANTHER" id="PTHR41368">
    <property type="entry name" value="PROTEIN YGHO"/>
    <property type="match status" value="1"/>
</dbReference>